<protein>
    <recommendedName>
        <fullName evidence="5">Metallo-beta-lactamase domain-containing protein</fullName>
    </recommendedName>
</protein>
<dbReference type="GO" id="GO:0016787">
    <property type="term" value="F:hydrolase activity"/>
    <property type="evidence" value="ECO:0007669"/>
    <property type="project" value="UniProtKB-KW"/>
</dbReference>
<gene>
    <name evidence="6" type="ORF">ASPZODRAFT_132776</name>
</gene>
<dbReference type="InterPro" id="IPR051013">
    <property type="entry name" value="MBL_superfamily_lactonases"/>
</dbReference>
<dbReference type="CDD" id="cd07730">
    <property type="entry name" value="metallo-hydrolase-like_MBL-fold"/>
    <property type="match status" value="1"/>
</dbReference>
<feature type="domain" description="Metallo-beta-lactamase" evidence="5">
    <location>
        <begin position="46"/>
        <end position="265"/>
    </location>
</feature>
<keyword evidence="2" id="KW-0479">Metal-binding</keyword>
<evidence type="ECO:0000256" key="3">
    <source>
        <dbReference type="ARBA" id="ARBA00022801"/>
    </source>
</evidence>
<organism evidence="6 7">
    <name type="scientific">Penicilliopsis zonata CBS 506.65</name>
    <dbReference type="NCBI Taxonomy" id="1073090"/>
    <lineage>
        <taxon>Eukaryota</taxon>
        <taxon>Fungi</taxon>
        <taxon>Dikarya</taxon>
        <taxon>Ascomycota</taxon>
        <taxon>Pezizomycotina</taxon>
        <taxon>Eurotiomycetes</taxon>
        <taxon>Eurotiomycetidae</taxon>
        <taxon>Eurotiales</taxon>
        <taxon>Aspergillaceae</taxon>
        <taxon>Penicilliopsis</taxon>
    </lineage>
</organism>
<dbReference type="VEuPathDB" id="FungiDB:ASPZODRAFT_132776"/>
<dbReference type="Proteomes" id="UP000184188">
    <property type="component" value="Unassembled WGS sequence"/>
</dbReference>
<name>A0A1L9SHK6_9EURO</name>
<evidence type="ECO:0000256" key="2">
    <source>
        <dbReference type="ARBA" id="ARBA00022723"/>
    </source>
</evidence>
<dbReference type="OrthoDB" id="10250730at2759"/>
<dbReference type="PANTHER" id="PTHR42978">
    <property type="entry name" value="QUORUM-QUENCHING LACTONASE YTNP-RELATED-RELATED"/>
    <property type="match status" value="1"/>
</dbReference>
<dbReference type="RefSeq" id="XP_022581178.1">
    <property type="nucleotide sequence ID" value="XM_022723115.1"/>
</dbReference>
<dbReference type="AlphaFoldDB" id="A0A1L9SHK6"/>
<sequence>MSNDLHLPSSSKTVAVRVIDTTTELTLPIDNILWPRVQSHKELFFPSYAFLIEHGSSGRRLLFDLGLQKNWEDLAPTTVAEIKKDKWQVKVEKDVAGILDEHGYPREQIEAIIWSHHHWDHVGDPSTFPASTSLIVGPGFKERYLPRGKPIAGSSIKEQYYQGRSLREIERHEFTLDLAGFAAFDYFGDGSFYLLDTPGHTIGHISGLARTGPDNTFIFLGGDIAHHCGEFRPSALSPLPDSISPSPLEATSPRPCPGDWFARVHHACCTDQPFYRMGTYPDGSGVATDLARAEDSLATLQRYDAHPASVFVILAHDPAMRGVIDFFPLEANGWKEKGWAEKTRWAFLADFRESVVTHLNGAMKSF</sequence>
<dbReference type="PANTHER" id="PTHR42978:SF5">
    <property type="entry name" value="METALLO-BETA-LACTAMASE DOMAIN-CONTAINING PROTEIN"/>
    <property type="match status" value="1"/>
</dbReference>
<comment type="similarity">
    <text evidence="1">Belongs to the metallo-beta-lactamase superfamily.</text>
</comment>
<evidence type="ECO:0000313" key="6">
    <source>
        <dbReference type="EMBL" id="OJJ46668.1"/>
    </source>
</evidence>
<dbReference type="Gene3D" id="3.60.15.10">
    <property type="entry name" value="Ribonuclease Z/Hydroxyacylglutathione hydrolase-like"/>
    <property type="match status" value="1"/>
</dbReference>
<dbReference type="EMBL" id="KV878342">
    <property type="protein sequence ID" value="OJJ46668.1"/>
    <property type="molecule type" value="Genomic_DNA"/>
</dbReference>
<evidence type="ECO:0000256" key="1">
    <source>
        <dbReference type="ARBA" id="ARBA00007749"/>
    </source>
</evidence>
<reference evidence="7" key="1">
    <citation type="journal article" date="2017" name="Genome Biol.">
        <title>Comparative genomics reveals high biological diversity and specific adaptations in the industrially and medically important fungal genus Aspergillus.</title>
        <authorList>
            <person name="de Vries R.P."/>
            <person name="Riley R."/>
            <person name="Wiebenga A."/>
            <person name="Aguilar-Osorio G."/>
            <person name="Amillis S."/>
            <person name="Uchima C.A."/>
            <person name="Anderluh G."/>
            <person name="Asadollahi M."/>
            <person name="Askin M."/>
            <person name="Barry K."/>
            <person name="Battaglia E."/>
            <person name="Bayram O."/>
            <person name="Benocci T."/>
            <person name="Braus-Stromeyer S.A."/>
            <person name="Caldana C."/>
            <person name="Canovas D."/>
            <person name="Cerqueira G.C."/>
            <person name="Chen F."/>
            <person name="Chen W."/>
            <person name="Choi C."/>
            <person name="Clum A."/>
            <person name="Dos Santos R.A."/>
            <person name="Damasio A.R."/>
            <person name="Diallinas G."/>
            <person name="Emri T."/>
            <person name="Fekete E."/>
            <person name="Flipphi M."/>
            <person name="Freyberg S."/>
            <person name="Gallo A."/>
            <person name="Gournas C."/>
            <person name="Habgood R."/>
            <person name="Hainaut M."/>
            <person name="Harispe M.L."/>
            <person name="Henrissat B."/>
            <person name="Hilden K.S."/>
            <person name="Hope R."/>
            <person name="Hossain A."/>
            <person name="Karabika E."/>
            <person name="Karaffa L."/>
            <person name="Karanyi Z."/>
            <person name="Krasevec N."/>
            <person name="Kuo A."/>
            <person name="Kusch H."/>
            <person name="LaButti K."/>
            <person name="Lagendijk E.L."/>
            <person name="Lapidus A."/>
            <person name="Levasseur A."/>
            <person name="Lindquist E."/>
            <person name="Lipzen A."/>
            <person name="Logrieco A.F."/>
            <person name="MacCabe A."/>
            <person name="Maekelae M.R."/>
            <person name="Malavazi I."/>
            <person name="Melin P."/>
            <person name="Meyer V."/>
            <person name="Mielnichuk N."/>
            <person name="Miskei M."/>
            <person name="Molnar A.P."/>
            <person name="Mule G."/>
            <person name="Ngan C.Y."/>
            <person name="Orejas M."/>
            <person name="Orosz E."/>
            <person name="Ouedraogo J.P."/>
            <person name="Overkamp K.M."/>
            <person name="Park H.-S."/>
            <person name="Perrone G."/>
            <person name="Piumi F."/>
            <person name="Punt P.J."/>
            <person name="Ram A.F."/>
            <person name="Ramon A."/>
            <person name="Rauscher S."/>
            <person name="Record E."/>
            <person name="Riano-Pachon D.M."/>
            <person name="Robert V."/>
            <person name="Roehrig J."/>
            <person name="Ruller R."/>
            <person name="Salamov A."/>
            <person name="Salih N.S."/>
            <person name="Samson R.A."/>
            <person name="Sandor E."/>
            <person name="Sanguinetti M."/>
            <person name="Schuetze T."/>
            <person name="Sepcic K."/>
            <person name="Shelest E."/>
            <person name="Sherlock G."/>
            <person name="Sophianopoulou V."/>
            <person name="Squina F.M."/>
            <person name="Sun H."/>
            <person name="Susca A."/>
            <person name="Todd R.B."/>
            <person name="Tsang A."/>
            <person name="Unkles S.E."/>
            <person name="van de Wiele N."/>
            <person name="van Rossen-Uffink D."/>
            <person name="Oliveira J.V."/>
            <person name="Vesth T.C."/>
            <person name="Visser J."/>
            <person name="Yu J.-H."/>
            <person name="Zhou M."/>
            <person name="Andersen M.R."/>
            <person name="Archer D.B."/>
            <person name="Baker S.E."/>
            <person name="Benoit I."/>
            <person name="Brakhage A.A."/>
            <person name="Braus G.H."/>
            <person name="Fischer R."/>
            <person name="Frisvad J.C."/>
            <person name="Goldman G.H."/>
            <person name="Houbraken J."/>
            <person name="Oakley B."/>
            <person name="Pocsi I."/>
            <person name="Scazzocchio C."/>
            <person name="Seiboth B."/>
            <person name="vanKuyk P.A."/>
            <person name="Wortman J."/>
            <person name="Dyer P.S."/>
            <person name="Grigoriev I.V."/>
        </authorList>
    </citation>
    <scope>NUCLEOTIDE SEQUENCE [LARGE SCALE GENOMIC DNA]</scope>
    <source>
        <strain evidence="7">CBS 506.65</strain>
    </source>
</reference>
<keyword evidence="3" id="KW-0378">Hydrolase</keyword>
<dbReference type="Pfam" id="PF00753">
    <property type="entry name" value="Lactamase_B"/>
    <property type="match status" value="1"/>
</dbReference>
<evidence type="ECO:0000259" key="5">
    <source>
        <dbReference type="SMART" id="SM00849"/>
    </source>
</evidence>
<dbReference type="STRING" id="1073090.A0A1L9SHK6"/>
<dbReference type="SUPFAM" id="SSF56281">
    <property type="entry name" value="Metallo-hydrolase/oxidoreductase"/>
    <property type="match status" value="1"/>
</dbReference>
<keyword evidence="7" id="KW-1185">Reference proteome</keyword>
<proteinExistence type="inferred from homology"/>
<dbReference type="InterPro" id="IPR036866">
    <property type="entry name" value="RibonucZ/Hydroxyglut_hydro"/>
</dbReference>
<evidence type="ECO:0000313" key="7">
    <source>
        <dbReference type="Proteomes" id="UP000184188"/>
    </source>
</evidence>
<accession>A0A1L9SHK6</accession>
<dbReference type="GeneID" id="34609580"/>
<dbReference type="SMART" id="SM00849">
    <property type="entry name" value="Lactamase_B"/>
    <property type="match status" value="1"/>
</dbReference>
<evidence type="ECO:0000256" key="4">
    <source>
        <dbReference type="ARBA" id="ARBA00022833"/>
    </source>
</evidence>
<dbReference type="GO" id="GO:0046872">
    <property type="term" value="F:metal ion binding"/>
    <property type="evidence" value="ECO:0007669"/>
    <property type="project" value="UniProtKB-KW"/>
</dbReference>
<keyword evidence="4" id="KW-0862">Zinc</keyword>
<dbReference type="InterPro" id="IPR001279">
    <property type="entry name" value="Metallo-B-lactamas"/>
</dbReference>